<evidence type="ECO:0000256" key="1">
    <source>
        <dbReference type="SAM" id="MobiDB-lite"/>
    </source>
</evidence>
<reference evidence="2 3" key="1">
    <citation type="journal article" date="2023" name="Plants (Basel)">
        <title>Bridging the Gap: Combining Genomics and Transcriptomics Approaches to Understand Stylosanthes scabra, an Orphan Legume from the Brazilian Caatinga.</title>
        <authorList>
            <person name="Ferreira-Neto J.R.C."/>
            <person name="da Silva M.D."/>
            <person name="Binneck E."/>
            <person name="de Melo N.F."/>
            <person name="da Silva R.H."/>
            <person name="de Melo A.L.T.M."/>
            <person name="Pandolfi V."/>
            <person name="Bustamante F.O."/>
            <person name="Brasileiro-Vidal A.C."/>
            <person name="Benko-Iseppon A.M."/>
        </authorList>
    </citation>
    <scope>NUCLEOTIDE SEQUENCE [LARGE SCALE GENOMIC DNA]</scope>
    <source>
        <tissue evidence="2">Leaves</tissue>
    </source>
</reference>
<proteinExistence type="predicted"/>
<protein>
    <submittedName>
        <fullName evidence="2">Uncharacterized protein</fullName>
    </submittedName>
</protein>
<dbReference type="Proteomes" id="UP001341840">
    <property type="component" value="Unassembled WGS sequence"/>
</dbReference>
<feature type="compositionally biased region" description="Polar residues" evidence="1">
    <location>
        <begin position="69"/>
        <end position="78"/>
    </location>
</feature>
<comment type="caution">
    <text evidence="2">The sequence shown here is derived from an EMBL/GenBank/DDBJ whole genome shotgun (WGS) entry which is preliminary data.</text>
</comment>
<keyword evidence="3" id="KW-1185">Reference proteome</keyword>
<gene>
    <name evidence="2" type="ORF">PIB30_077844</name>
</gene>
<evidence type="ECO:0000313" key="2">
    <source>
        <dbReference type="EMBL" id="MED6163217.1"/>
    </source>
</evidence>
<dbReference type="EMBL" id="JASCZI010121887">
    <property type="protein sequence ID" value="MED6163217.1"/>
    <property type="molecule type" value="Genomic_DNA"/>
</dbReference>
<sequence>MAGCSVAAHCQKSSRNLTERNQKIFFSLLIILSFTPDSSSSLRRAFQVIMDKKSDNSSNEGNCCADSSPLVSPSNSGPMESETEEVDASLAQEEETRPIRNRRRPTWMRDFITT</sequence>
<evidence type="ECO:0000313" key="3">
    <source>
        <dbReference type="Proteomes" id="UP001341840"/>
    </source>
</evidence>
<accession>A0ABU6UPJ8</accession>
<feature type="region of interest" description="Disordered" evidence="1">
    <location>
        <begin position="53"/>
        <end position="114"/>
    </location>
</feature>
<organism evidence="2 3">
    <name type="scientific">Stylosanthes scabra</name>
    <dbReference type="NCBI Taxonomy" id="79078"/>
    <lineage>
        <taxon>Eukaryota</taxon>
        <taxon>Viridiplantae</taxon>
        <taxon>Streptophyta</taxon>
        <taxon>Embryophyta</taxon>
        <taxon>Tracheophyta</taxon>
        <taxon>Spermatophyta</taxon>
        <taxon>Magnoliopsida</taxon>
        <taxon>eudicotyledons</taxon>
        <taxon>Gunneridae</taxon>
        <taxon>Pentapetalae</taxon>
        <taxon>rosids</taxon>
        <taxon>fabids</taxon>
        <taxon>Fabales</taxon>
        <taxon>Fabaceae</taxon>
        <taxon>Papilionoideae</taxon>
        <taxon>50 kb inversion clade</taxon>
        <taxon>dalbergioids sensu lato</taxon>
        <taxon>Dalbergieae</taxon>
        <taxon>Pterocarpus clade</taxon>
        <taxon>Stylosanthes</taxon>
    </lineage>
</organism>
<name>A0ABU6UPJ8_9FABA</name>